<dbReference type="InterPro" id="IPR020802">
    <property type="entry name" value="TesA-like"/>
</dbReference>
<dbReference type="PANTHER" id="PTHR11487:SF0">
    <property type="entry name" value="S-ACYL FATTY ACID SYNTHASE THIOESTERASE, MEDIUM CHAIN"/>
    <property type="match status" value="1"/>
</dbReference>
<dbReference type="Proteomes" id="UP001055712">
    <property type="component" value="Unassembled WGS sequence"/>
</dbReference>
<dbReference type="OrthoDB" id="541883at2759"/>
<protein>
    <recommendedName>
        <fullName evidence="3">Thioesterase TesA-like domain-containing protein</fullName>
    </recommendedName>
</protein>
<reference evidence="4" key="1">
    <citation type="journal article" date="2019" name="Plant J.">
        <title>Chlorella vulgaris genome assembly and annotation reveals the molecular basis for metabolic acclimation to high light conditions.</title>
        <authorList>
            <person name="Cecchin M."/>
            <person name="Marcolungo L."/>
            <person name="Rossato M."/>
            <person name="Girolomoni L."/>
            <person name="Cosentino E."/>
            <person name="Cuine S."/>
            <person name="Li-Beisson Y."/>
            <person name="Delledonne M."/>
            <person name="Ballottari M."/>
        </authorList>
    </citation>
    <scope>NUCLEOTIDE SEQUENCE</scope>
    <source>
        <strain evidence="4">211/11P</strain>
    </source>
</reference>
<feature type="domain" description="Thioesterase TesA-like" evidence="3">
    <location>
        <begin position="50"/>
        <end position="290"/>
    </location>
</feature>
<proteinExistence type="inferred from homology"/>
<evidence type="ECO:0000313" key="4">
    <source>
        <dbReference type="EMBL" id="KAI3424284.1"/>
    </source>
</evidence>
<dbReference type="InterPro" id="IPR012223">
    <property type="entry name" value="TEII"/>
</dbReference>
<keyword evidence="2" id="KW-0378">Hydrolase</keyword>
<accession>A0A9D4YSP1</accession>
<name>A0A9D4YSP1_CHLVU</name>
<dbReference type="PANTHER" id="PTHR11487">
    <property type="entry name" value="THIOESTERASE"/>
    <property type="match status" value="1"/>
</dbReference>
<sequence length="360" mass="38712">MAATRNVWVLKAPPPRIKTNGTADGTLVSAGGVQAPAAPTTAAAPLVSLFCFSPAGSGACAFHGWELGLPAEIEVLPVELPGRNSRIKEAPMSSMQELIQSMLPALLPFMDSRPFAFFGHSMGAWVAYCLAQELQRRGGPLPFKVYASANRSPLLAGTKNDVDPTVMHQVPPADFWTAMHERYGHNPSLEHAAVRRMMLPVLQADFKLIETWDPLGEAAAATGSGGCGLQVLPCPLAALGATEDGRYSKQQLEAWRDCAAPGSFQQRWFEGGHSYATTDCPGRRQLLEWLAADLRQFMPQLMPPLKRAQPPAGKNGTLGLAPHLELDAPRRQTADRDAPLPAAPAATQRHPRAGCSCLCW</sequence>
<evidence type="ECO:0000256" key="1">
    <source>
        <dbReference type="ARBA" id="ARBA00007169"/>
    </source>
</evidence>
<dbReference type="SUPFAM" id="SSF53474">
    <property type="entry name" value="alpha/beta-Hydrolases"/>
    <property type="match status" value="1"/>
</dbReference>
<evidence type="ECO:0000313" key="5">
    <source>
        <dbReference type="Proteomes" id="UP001055712"/>
    </source>
</evidence>
<dbReference type="SMART" id="SM00824">
    <property type="entry name" value="PKS_TE"/>
    <property type="match status" value="1"/>
</dbReference>
<dbReference type="InterPro" id="IPR029058">
    <property type="entry name" value="AB_hydrolase_fold"/>
</dbReference>
<gene>
    <name evidence="4" type="ORF">D9Q98_009839</name>
</gene>
<dbReference type="Gene3D" id="3.40.50.1820">
    <property type="entry name" value="alpha/beta hydrolase"/>
    <property type="match status" value="1"/>
</dbReference>
<reference evidence="4" key="2">
    <citation type="submission" date="2020-11" db="EMBL/GenBank/DDBJ databases">
        <authorList>
            <person name="Cecchin M."/>
            <person name="Marcolungo L."/>
            <person name="Rossato M."/>
            <person name="Girolomoni L."/>
            <person name="Cosentino E."/>
            <person name="Cuine S."/>
            <person name="Li-Beisson Y."/>
            <person name="Delledonne M."/>
            <person name="Ballottari M."/>
        </authorList>
    </citation>
    <scope>NUCLEOTIDE SEQUENCE</scope>
    <source>
        <strain evidence="4">211/11P</strain>
        <tissue evidence="4">Whole cell</tissue>
    </source>
</reference>
<evidence type="ECO:0000259" key="3">
    <source>
        <dbReference type="SMART" id="SM00824"/>
    </source>
</evidence>
<comment type="caution">
    <text evidence="4">The sequence shown here is derived from an EMBL/GenBank/DDBJ whole genome shotgun (WGS) entry which is preliminary data.</text>
</comment>
<dbReference type="GO" id="GO:0016787">
    <property type="term" value="F:hydrolase activity"/>
    <property type="evidence" value="ECO:0007669"/>
    <property type="project" value="UniProtKB-KW"/>
</dbReference>
<organism evidence="4 5">
    <name type="scientific">Chlorella vulgaris</name>
    <name type="common">Green alga</name>
    <dbReference type="NCBI Taxonomy" id="3077"/>
    <lineage>
        <taxon>Eukaryota</taxon>
        <taxon>Viridiplantae</taxon>
        <taxon>Chlorophyta</taxon>
        <taxon>core chlorophytes</taxon>
        <taxon>Trebouxiophyceae</taxon>
        <taxon>Chlorellales</taxon>
        <taxon>Chlorellaceae</taxon>
        <taxon>Chlorella clade</taxon>
        <taxon>Chlorella</taxon>
    </lineage>
</organism>
<dbReference type="Pfam" id="PF00975">
    <property type="entry name" value="Thioesterase"/>
    <property type="match status" value="1"/>
</dbReference>
<keyword evidence="5" id="KW-1185">Reference proteome</keyword>
<dbReference type="InterPro" id="IPR001031">
    <property type="entry name" value="Thioesterase"/>
</dbReference>
<dbReference type="GO" id="GO:0008610">
    <property type="term" value="P:lipid biosynthetic process"/>
    <property type="evidence" value="ECO:0007669"/>
    <property type="project" value="TreeGrafter"/>
</dbReference>
<dbReference type="EMBL" id="SIDB01000013">
    <property type="protein sequence ID" value="KAI3424284.1"/>
    <property type="molecule type" value="Genomic_DNA"/>
</dbReference>
<comment type="similarity">
    <text evidence="1">Belongs to the thioesterase family.</text>
</comment>
<dbReference type="AlphaFoldDB" id="A0A9D4YSP1"/>
<evidence type="ECO:0000256" key="2">
    <source>
        <dbReference type="ARBA" id="ARBA00022801"/>
    </source>
</evidence>